<dbReference type="PANTHER" id="PTHR40089:SF1">
    <property type="entry name" value="ETHANOLAMINE PERMEASE EUTH-RELATED"/>
    <property type="match status" value="1"/>
</dbReference>
<dbReference type="AlphaFoldDB" id="A0A9D1YNC9"/>
<dbReference type="InterPro" id="IPR007441">
    <property type="entry name" value="EutH"/>
</dbReference>
<feature type="transmembrane region" description="Helical" evidence="1">
    <location>
        <begin position="169"/>
        <end position="188"/>
    </location>
</feature>
<accession>A0A9D1YNC9</accession>
<feature type="transmembrane region" description="Helical" evidence="1">
    <location>
        <begin position="231"/>
        <end position="252"/>
    </location>
</feature>
<feature type="transmembrane region" description="Helical" evidence="1">
    <location>
        <begin position="200"/>
        <end position="219"/>
    </location>
</feature>
<keyword evidence="1" id="KW-0472">Membrane</keyword>
<feature type="transmembrane region" description="Helical" evidence="1">
    <location>
        <begin position="67"/>
        <end position="84"/>
    </location>
</feature>
<reference evidence="2" key="2">
    <citation type="submission" date="2021-04" db="EMBL/GenBank/DDBJ databases">
        <authorList>
            <person name="Gilroy R."/>
        </authorList>
    </citation>
    <scope>NUCLEOTIDE SEQUENCE</scope>
    <source>
        <strain evidence="2">ChiSxjej3B15-24422</strain>
    </source>
</reference>
<sequence>MNRIIMLFFAAAAVLGGLDCIAGNRKGYGERFEEAFRLLGPTALSMAGMICLAPALSLLLERLLAPALRLLGTDPALAGGFFAIDMGGYPLAVQLSDLPEWGGYFGIIVAAVFGCTLTFTLPVGIGVIEEKDSGYFLKGMILGLITMPAGFLAGGLLCGFTVPQLLQKLALLLFCALLLIFGLWRCPARMISAFRLFVRALRAFITLGLTVGAVLYLLELESPFVTPVMEAMQTVSSICVVMLGSLPAALFLQRLLRVPLKKAGRLLRLDEAAVAAILIGTVSVLPALAMLKDMTPRGRTAISAYLVSAASLMGAHIAFTMGVSPDLTGPLIAAKLTGAFSALAVSLWLDSRRAD</sequence>
<keyword evidence="1" id="KW-0812">Transmembrane</keyword>
<name>A0A9D1YNC9_9FIRM</name>
<evidence type="ECO:0000313" key="2">
    <source>
        <dbReference type="EMBL" id="HIY59478.1"/>
    </source>
</evidence>
<dbReference type="GO" id="GO:0005886">
    <property type="term" value="C:plasma membrane"/>
    <property type="evidence" value="ECO:0007669"/>
    <property type="project" value="TreeGrafter"/>
</dbReference>
<comment type="caution">
    <text evidence="2">The sequence shown here is derived from an EMBL/GenBank/DDBJ whole genome shotgun (WGS) entry which is preliminary data.</text>
</comment>
<evidence type="ECO:0000256" key="1">
    <source>
        <dbReference type="SAM" id="Phobius"/>
    </source>
</evidence>
<dbReference type="GO" id="GO:0034228">
    <property type="term" value="F:ethanolamine transmembrane transporter activity"/>
    <property type="evidence" value="ECO:0007669"/>
    <property type="project" value="InterPro"/>
</dbReference>
<reference evidence="2" key="1">
    <citation type="journal article" date="2021" name="PeerJ">
        <title>Extensive microbial diversity within the chicken gut microbiome revealed by metagenomics and culture.</title>
        <authorList>
            <person name="Gilroy R."/>
            <person name="Ravi A."/>
            <person name="Getino M."/>
            <person name="Pursley I."/>
            <person name="Horton D.L."/>
            <person name="Alikhan N.F."/>
            <person name="Baker D."/>
            <person name="Gharbi K."/>
            <person name="Hall N."/>
            <person name="Watson M."/>
            <person name="Adriaenssens E.M."/>
            <person name="Foster-Nyarko E."/>
            <person name="Jarju S."/>
            <person name="Secka A."/>
            <person name="Antonio M."/>
            <person name="Oren A."/>
            <person name="Chaudhuri R.R."/>
            <person name="La Ragione R."/>
            <person name="Hildebrand F."/>
            <person name="Pallen M.J."/>
        </authorList>
    </citation>
    <scope>NUCLEOTIDE SEQUENCE</scope>
    <source>
        <strain evidence="2">ChiSxjej3B15-24422</strain>
    </source>
</reference>
<evidence type="ECO:0000313" key="3">
    <source>
        <dbReference type="Proteomes" id="UP000824007"/>
    </source>
</evidence>
<feature type="transmembrane region" description="Helical" evidence="1">
    <location>
        <begin position="140"/>
        <end position="163"/>
    </location>
</feature>
<organism evidence="2 3">
    <name type="scientific">Candidatus Eisenbergiella pullistercoris</name>
    <dbReference type="NCBI Taxonomy" id="2838555"/>
    <lineage>
        <taxon>Bacteria</taxon>
        <taxon>Bacillati</taxon>
        <taxon>Bacillota</taxon>
        <taxon>Clostridia</taxon>
        <taxon>Lachnospirales</taxon>
        <taxon>Lachnospiraceae</taxon>
        <taxon>Eisenbergiella</taxon>
    </lineage>
</organism>
<protein>
    <submittedName>
        <fullName evidence="2">Ethanolamine utilization protein EutH</fullName>
    </submittedName>
</protein>
<feature type="transmembrane region" description="Helical" evidence="1">
    <location>
        <begin position="38"/>
        <end position="60"/>
    </location>
</feature>
<feature type="transmembrane region" description="Helical" evidence="1">
    <location>
        <begin position="331"/>
        <end position="349"/>
    </location>
</feature>
<proteinExistence type="predicted"/>
<dbReference type="Proteomes" id="UP000824007">
    <property type="component" value="Unassembled WGS sequence"/>
</dbReference>
<keyword evidence="1" id="KW-1133">Transmembrane helix</keyword>
<dbReference type="EMBL" id="DXDD01000026">
    <property type="protein sequence ID" value="HIY59478.1"/>
    <property type="molecule type" value="Genomic_DNA"/>
</dbReference>
<feature type="transmembrane region" description="Helical" evidence="1">
    <location>
        <begin position="104"/>
        <end position="128"/>
    </location>
</feature>
<dbReference type="PANTHER" id="PTHR40089">
    <property type="entry name" value="ETHANOLAMINE UTILIZATION PROTEIN EUTH"/>
    <property type="match status" value="1"/>
</dbReference>
<feature type="transmembrane region" description="Helical" evidence="1">
    <location>
        <begin position="302"/>
        <end position="319"/>
    </location>
</feature>
<gene>
    <name evidence="2" type="ORF">H9831_02170</name>
</gene>
<dbReference type="Pfam" id="PF04346">
    <property type="entry name" value="EutH"/>
    <property type="match status" value="1"/>
</dbReference>